<dbReference type="AlphaFoldDB" id="A0A1M4WYT8"/>
<dbReference type="InterPro" id="IPR027417">
    <property type="entry name" value="P-loop_NTPase"/>
</dbReference>
<proteinExistence type="inferred from homology"/>
<dbReference type="STRING" id="1120975.SAMN02746064_01364"/>
<keyword evidence="7 12" id="KW-0067">ATP-binding</keyword>
<keyword evidence="6 12" id="KW-0862">Zinc</keyword>
<keyword evidence="8" id="KW-0346">Stress response</keyword>
<keyword evidence="1 12" id="KW-0479">Metal-binding</keyword>
<evidence type="ECO:0000256" key="12">
    <source>
        <dbReference type="RuleBase" id="RU003555"/>
    </source>
</evidence>
<evidence type="ECO:0000256" key="1">
    <source>
        <dbReference type="ARBA" id="ARBA00022723"/>
    </source>
</evidence>
<evidence type="ECO:0000313" key="14">
    <source>
        <dbReference type="EMBL" id="SHE86426.1"/>
    </source>
</evidence>
<dbReference type="InterPro" id="IPR004504">
    <property type="entry name" value="DNA_repair_RadA"/>
</dbReference>
<dbReference type="SUPFAM" id="SSF52540">
    <property type="entry name" value="P-loop containing nucleoside triphosphate hydrolases"/>
    <property type="match status" value="1"/>
</dbReference>
<dbReference type="PANTHER" id="PTHR32472:SF10">
    <property type="entry name" value="DNA REPAIR PROTEIN RADA-LIKE PROTEIN"/>
    <property type="match status" value="1"/>
</dbReference>
<dbReference type="GO" id="GO:0008270">
    <property type="term" value="F:zinc ion binding"/>
    <property type="evidence" value="ECO:0007669"/>
    <property type="project" value="UniProtKB-KW"/>
</dbReference>
<evidence type="ECO:0000256" key="9">
    <source>
        <dbReference type="ARBA" id="ARBA00023125"/>
    </source>
</evidence>
<organism evidence="14 15">
    <name type="scientific">Alkalibacter saccharofermentans DSM 14828</name>
    <dbReference type="NCBI Taxonomy" id="1120975"/>
    <lineage>
        <taxon>Bacteria</taxon>
        <taxon>Bacillati</taxon>
        <taxon>Bacillota</taxon>
        <taxon>Clostridia</taxon>
        <taxon>Eubacteriales</taxon>
        <taxon>Eubacteriaceae</taxon>
        <taxon>Alkalibacter</taxon>
    </lineage>
</organism>
<dbReference type="GO" id="GO:0003684">
    <property type="term" value="F:damaged DNA binding"/>
    <property type="evidence" value="ECO:0007669"/>
    <property type="project" value="InterPro"/>
</dbReference>
<dbReference type="GO" id="GO:0005524">
    <property type="term" value="F:ATP binding"/>
    <property type="evidence" value="ECO:0007669"/>
    <property type="project" value="UniProtKB-UniRule"/>
</dbReference>
<reference evidence="14 15" key="1">
    <citation type="submission" date="2016-11" db="EMBL/GenBank/DDBJ databases">
        <authorList>
            <person name="Jaros S."/>
            <person name="Januszkiewicz K."/>
            <person name="Wedrychowicz H."/>
        </authorList>
    </citation>
    <scope>NUCLEOTIDE SEQUENCE [LARGE SCALE GENOMIC DNA]</scope>
    <source>
        <strain evidence="14 15">DSM 14828</strain>
    </source>
</reference>
<dbReference type="SUPFAM" id="SSF54211">
    <property type="entry name" value="Ribosomal protein S5 domain 2-like"/>
    <property type="match status" value="1"/>
</dbReference>
<keyword evidence="2 12" id="KW-0547">Nucleotide-binding</keyword>
<dbReference type="GO" id="GO:0000725">
    <property type="term" value="P:recombinational repair"/>
    <property type="evidence" value="ECO:0007669"/>
    <property type="project" value="TreeGrafter"/>
</dbReference>
<dbReference type="InterPro" id="IPR020568">
    <property type="entry name" value="Ribosomal_Su5_D2-typ_SF"/>
</dbReference>
<evidence type="ECO:0000256" key="10">
    <source>
        <dbReference type="ARBA" id="ARBA00023204"/>
    </source>
</evidence>
<accession>A0A1M4WYT8</accession>
<dbReference type="InterPro" id="IPR041166">
    <property type="entry name" value="Rubredoxin_2"/>
</dbReference>
<dbReference type="Pfam" id="PF18073">
    <property type="entry name" value="Zn_ribbon_LapB"/>
    <property type="match status" value="1"/>
</dbReference>
<dbReference type="EMBL" id="FQTU01000008">
    <property type="protein sequence ID" value="SHE86426.1"/>
    <property type="molecule type" value="Genomic_DNA"/>
</dbReference>
<evidence type="ECO:0000256" key="7">
    <source>
        <dbReference type="ARBA" id="ARBA00022840"/>
    </source>
</evidence>
<dbReference type="PANTHER" id="PTHR32472">
    <property type="entry name" value="DNA REPAIR PROTEIN RADA"/>
    <property type="match status" value="1"/>
</dbReference>
<evidence type="ECO:0000259" key="13">
    <source>
        <dbReference type="PROSITE" id="PS50162"/>
    </source>
</evidence>
<evidence type="ECO:0000256" key="6">
    <source>
        <dbReference type="ARBA" id="ARBA00022833"/>
    </source>
</evidence>
<dbReference type="OrthoDB" id="9803906at2"/>
<dbReference type="InterPro" id="IPR003593">
    <property type="entry name" value="AAA+_ATPase"/>
</dbReference>
<dbReference type="Pfam" id="PF13481">
    <property type="entry name" value="AAA_25"/>
    <property type="match status" value="1"/>
</dbReference>
<dbReference type="Gene3D" id="3.30.230.10">
    <property type="match status" value="1"/>
</dbReference>
<dbReference type="RefSeq" id="WP_073270439.1">
    <property type="nucleotide sequence ID" value="NZ_FQTU01000008.1"/>
</dbReference>
<feature type="domain" description="RecA family profile 1" evidence="13">
    <location>
        <begin position="67"/>
        <end position="220"/>
    </location>
</feature>
<evidence type="ECO:0000256" key="11">
    <source>
        <dbReference type="NCBIfam" id="TIGR00416"/>
    </source>
</evidence>
<gene>
    <name evidence="14" type="ORF">SAMN02746064_01364</name>
</gene>
<dbReference type="NCBIfam" id="TIGR00416">
    <property type="entry name" value="sms"/>
    <property type="match status" value="1"/>
</dbReference>
<comment type="function">
    <text evidence="12">DNA-dependent ATPase involved in processing of recombination intermediates, plays a role in repairing DNA breaks. Stimulates the branch migration of RecA-mediated strand transfer reactions, allowing the 3' invading strand to extend heteroduplex DNA faster. Binds ssDNA in the presence of ADP but not other nucleotides, has ATPase activity that is stimulated by ssDNA and various branched DNA structures, but inhibited by SSB. Does not have RecA's homology-searching function.</text>
</comment>
<dbReference type="InterPro" id="IPR020588">
    <property type="entry name" value="RecA_ATP-bd"/>
</dbReference>
<dbReference type="GO" id="GO:0016787">
    <property type="term" value="F:hydrolase activity"/>
    <property type="evidence" value="ECO:0007669"/>
    <property type="project" value="UniProtKB-KW"/>
</dbReference>
<comment type="similarity">
    <text evidence="12">Belongs to the RecA family. RadA subfamily.</text>
</comment>
<evidence type="ECO:0000313" key="15">
    <source>
        <dbReference type="Proteomes" id="UP000184251"/>
    </source>
</evidence>
<dbReference type="Proteomes" id="UP000184251">
    <property type="component" value="Unassembled WGS sequence"/>
</dbReference>
<evidence type="ECO:0000256" key="3">
    <source>
        <dbReference type="ARBA" id="ARBA00022763"/>
    </source>
</evidence>
<keyword evidence="4 12" id="KW-0863">Zinc-finger</keyword>
<keyword evidence="15" id="KW-1185">Reference proteome</keyword>
<sequence>MRTKTVFVCTNCEAESYKWQGYCSNCGEWNTLEEKTVTKKDDKARKTSGKSSIAKKIQPLSKVPINSSERIVTGIKEFDRVMGGGVVRDSLSIITAKPGAGKSTLLLQVAGELAQKGLKILYASGEESESQIKNRADRIFSTIDDNLLVYCDNDLNNVIANVNEANPDLIILDSIQTFIMPDVSDSRAGSPTQTMECANAMLQLAKDTKRPRAVIMVGQMTKKDEMAGLRALEHLVDAVLIIEGENEEELRGLSVSKNRFGSTWERGFFTMSEKGLVSIDNPSEFFMTKRDDGELVGGSALTVIRDGSRSIIVEVESLVSHSFTPYPSRICECIPKDQLNTLISVLEQKSGVMLYDKNVVLKSTGGLRLKEQSVNLCVLMSIVSSVKNKGIPGNTAFVADVGLTGELKKVPTLEQRIRELDRMGFDRVFVAKNDVHIKQTYENIKVCQCKNIQDVIRMLFSL</sequence>
<keyword evidence="10 12" id="KW-0234">DNA repair</keyword>
<dbReference type="GO" id="GO:0140664">
    <property type="term" value="F:ATP-dependent DNA damage sensor activity"/>
    <property type="evidence" value="ECO:0007669"/>
    <property type="project" value="InterPro"/>
</dbReference>
<dbReference type="Gene3D" id="3.40.50.300">
    <property type="entry name" value="P-loop containing nucleotide triphosphate hydrolases"/>
    <property type="match status" value="1"/>
</dbReference>
<evidence type="ECO:0000256" key="4">
    <source>
        <dbReference type="ARBA" id="ARBA00022771"/>
    </source>
</evidence>
<keyword evidence="9 12" id="KW-0238">DNA-binding</keyword>
<evidence type="ECO:0000256" key="2">
    <source>
        <dbReference type="ARBA" id="ARBA00022741"/>
    </source>
</evidence>
<protein>
    <recommendedName>
        <fullName evidence="11 12">DNA repair protein RadA</fullName>
    </recommendedName>
</protein>
<keyword evidence="3 12" id="KW-0227">DNA damage</keyword>
<evidence type="ECO:0000256" key="8">
    <source>
        <dbReference type="ARBA" id="ARBA00023016"/>
    </source>
</evidence>
<dbReference type="InterPro" id="IPR014721">
    <property type="entry name" value="Ribsml_uS5_D2-typ_fold_subgr"/>
</dbReference>
<evidence type="ECO:0000256" key="5">
    <source>
        <dbReference type="ARBA" id="ARBA00022801"/>
    </source>
</evidence>
<name>A0A1M4WYT8_9FIRM</name>
<dbReference type="PROSITE" id="PS50162">
    <property type="entry name" value="RECA_2"/>
    <property type="match status" value="1"/>
</dbReference>
<dbReference type="SMART" id="SM00382">
    <property type="entry name" value="AAA"/>
    <property type="match status" value="1"/>
</dbReference>
<dbReference type="PRINTS" id="PR01874">
    <property type="entry name" value="DNAREPAIRADA"/>
</dbReference>
<keyword evidence="5" id="KW-0378">Hydrolase</keyword>